<dbReference type="Pfam" id="PF00005">
    <property type="entry name" value="ABC_tran"/>
    <property type="match status" value="1"/>
</dbReference>
<evidence type="ECO:0000256" key="8">
    <source>
        <dbReference type="ARBA" id="ARBA00022840"/>
    </source>
</evidence>
<dbReference type="SMART" id="SM00382">
    <property type="entry name" value="AAA"/>
    <property type="match status" value="1"/>
</dbReference>
<evidence type="ECO:0000256" key="9">
    <source>
        <dbReference type="ARBA" id="ARBA00022989"/>
    </source>
</evidence>
<dbReference type="Gene3D" id="1.20.1560.10">
    <property type="entry name" value="ABC transporter type 1, transmembrane domain"/>
    <property type="match status" value="1"/>
</dbReference>
<dbReference type="InterPro" id="IPR039421">
    <property type="entry name" value="Type_1_exporter"/>
</dbReference>
<dbReference type="PANTHER" id="PTHR43394:SF1">
    <property type="entry name" value="ATP-BINDING CASSETTE SUB-FAMILY B MEMBER 10, MITOCHONDRIAL"/>
    <property type="match status" value="1"/>
</dbReference>
<dbReference type="PROSITE" id="PS50929">
    <property type="entry name" value="ABC_TM1F"/>
    <property type="match status" value="1"/>
</dbReference>
<accession>A0A1E5XWP7</accession>
<comment type="similarity">
    <text evidence="2">Belongs to the ABC transporter superfamily.</text>
</comment>
<feature type="domain" description="ABC transmembrane type-1" evidence="13">
    <location>
        <begin position="20"/>
        <end position="301"/>
    </location>
</feature>
<evidence type="ECO:0000256" key="1">
    <source>
        <dbReference type="ARBA" id="ARBA00004651"/>
    </source>
</evidence>
<gene>
    <name evidence="14" type="ORF">VW23_008725</name>
</gene>
<evidence type="ECO:0000256" key="3">
    <source>
        <dbReference type="ARBA" id="ARBA00022448"/>
    </source>
</evidence>
<evidence type="ECO:0000256" key="11">
    <source>
        <dbReference type="SAM" id="Phobius"/>
    </source>
</evidence>
<dbReference type="PROSITE" id="PS50893">
    <property type="entry name" value="ABC_TRANSPORTER_2"/>
    <property type="match status" value="1"/>
</dbReference>
<dbReference type="Gene3D" id="3.40.50.300">
    <property type="entry name" value="P-loop containing nucleotide triphosphate hydrolases"/>
    <property type="match status" value="1"/>
</dbReference>
<keyword evidence="8" id="KW-0067">ATP-binding</keyword>
<dbReference type="GO" id="GO:0005886">
    <property type="term" value="C:plasma membrane"/>
    <property type="evidence" value="ECO:0007669"/>
    <property type="project" value="UniProtKB-SubCell"/>
</dbReference>
<dbReference type="InterPro" id="IPR036640">
    <property type="entry name" value="ABC1_TM_sf"/>
</dbReference>
<comment type="subcellular location">
    <subcellularLocation>
        <location evidence="1">Cell membrane</location>
        <topology evidence="1">Multi-pass membrane protein</topology>
    </subcellularLocation>
</comment>
<keyword evidence="7" id="KW-0547">Nucleotide-binding</keyword>
<dbReference type="InterPro" id="IPR027417">
    <property type="entry name" value="P-loop_NTPase"/>
</dbReference>
<feature type="transmembrane region" description="Helical" evidence="11">
    <location>
        <begin position="155"/>
        <end position="174"/>
    </location>
</feature>
<evidence type="ECO:0008006" key="16">
    <source>
        <dbReference type="Google" id="ProtNLM"/>
    </source>
</evidence>
<dbReference type="SUPFAM" id="SSF90123">
    <property type="entry name" value="ABC transporter transmembrane region"/>
    <property type="match status" value="1"/>
</dbReference>
<comment type="caution">
    <text evidence="14">The sequence shown here is derived from an EMBL/GenBank/DDBJ whole genome shotgun (WGS) entry which is preliminary data.</text>
</comment>
<feature type="transmembrane region" description="Helical" evidence="11">
    <location>
        <begin position="128"/>
        <end position="149"/>
    </location>
</feature>
<dbReference type="SUPFAM" id="SSF52540">
    <property type="entry name" value="P-loop containing nucleoside triphosphate hydrolases"/>
    <property type="match status" value="1"/>
</dbReference>
<dbReference type="AlphaFoldDB" id="A0A1E5XWP7"/>
<dbReference type="FunFam" id="3.40.50.300:FF:000221">
    <property type="entry name" value="Multidrug ABC transporter ATP-binding protein"/>
    <property type="match status" value="1"/>
</dbReference>
<evidence type="ECO:0000256" key="6">
    <source>
        <dbReference type="ARBA" id="ARBA00022692"/>
    </source>
</evidence>
<keyword evidence="9 11" id="KW-1133">Transmembrane helix</keyword>
<sequence length="620" mass="66092">MFSRVLELGLSIDWVRILPVLVLTALAAILPVGLPILLGRTIDTALKGAGLAEVLPLLGLVALLAVAGAAAELSANALGARVGYGLSWQLAQKLYGSLLRMPLLSYFTINPGVLNSRLTNDMRMVDPLFVTVPIAFVHGWVGLAAVAIALAFINVWFLAAFVLVPLALLAVRFAEGRINATIRESYEVNARAALQIESTTSADAVSLVRQARATAAEEQRFHEIAEQSVAIAAHMDIWRAVIAVSYRLCFDLVTVLFLGIGVLLASSGQVSIGSIVSALFFVGLVRQPLGEVVGQRYPLVRAGMGLERVEQVLASPNTGLASVAAVARPPSSPPVANQLVFEHVGYTYPARQDVAVKSLSDVASASSGGSGFLAGISLTRLDEVDETETEASLSRVLDEVSFSVARGETVAVAGQSGSGKSTIITLACGIVRPSSGSVKVAGIDTKDLTEEDVWRTVSLVSQDVYLRDAPLRDNLNYGREDASDDELINALRVAGLGDLYDQLPEGLDTHVGQRGKRFSGGERQRVAIARAVLRDRPLLILDEATSHLDTRREEGILDAIEAIAKDRAVLVVAHRLSAIERADRIVMLEHGRIAEQGRHAELIAANGPYAQMHAAPLQRS</sequence>
<organism evidence="14 15">
    <name type="scientific">Devosia insulae DS-56</name>
    <dbReference type="NCBI Taxonomy" id="1116389"/>
    <lineage>
        <taxon>Bacteria</taxon>
        <taxon>Pseudomonadati</taxon>
        <taxon>Pseudomonadota</taxon>
        <taxon>Alphaproteobacteria</taxon>
        <taxon>Hyphomicrobiales</taxon>
        <taxon>Devosiaceae</taxon>
        <taxon>Devosia</taxon>
    </lineage>
</organism>
<dbReference type="RefSeq" id="WP_069907857.1">
    <property type="nucleotide sequence ID" value="NZ_LAJE02000043.1"/>
</dbReference>
<keyword evidence="5" id="KW-0762">Sugar transport</keyword>
<dbReference type="CDD" id="cd07346">
    <property type="entry name" value="ABC_6TM_exporters"/>
    <property type="match status" value="1"/>
</dbReference>
<feature type="transmembrane region" description="Helical" evidence="11">
    <location>
        <begin position="244"/>
        <end position="264"/>
    </location>
</feature>
<dbReference type="PROSITE" id="PS00211">
    <property type="entry name" value="ABC_TRANSPORTER_1"/>
    <property type="match status" value="1"/>
</dbReference>
<keyword evidence="15" id="KW-1185">Reference proteome</keyword>
<evidence type="ECO:0000256" key="2">
    <source>
        <dbReference type="ARBA" id="ARBA00005417"/>
    </source>
</evidence>
<name>A0A1E5XWP7_9HYPH</name>
<protein>
    <recommendedName>
        <fullName evidence="16">ABC transporter</fullName>
    </recommendedName>
</protein>
<keyword evidence="6 11" id="KW-0812">Transmembrane</keyword>
<feature type="domain" description="ABC transporter" evidence="12">
    <location>
        <begin position="379"/>
        <end position="615"/>
    </location>
</feature>
<dbReference type="Proteomes" id="UP000095463">
    <property type="component" value="Unassembled WGS sequence"/>
</dbReference>
<evidence type="ECO:0000259" key="12">
    <source>
        <dbReference type="PROSITE" id="PS50893"/>
    </source>
</evidence>
<feature type="transmembrane region" description="Helical" evidence="11">
    <location>
        <begin position="90"/>
        <end position="107"/>
    </location>
</feature>
<dbReference type="InterPro" id="IPR003439">
    <property type="entry name" value="ABC_transporter-like_ATP-bd"/>
</dbReference>
<dbReference type="InterPro" id="IPR011527">
    <property type="entry name" value="ABC1_TM_dom"/>
</dbReference>
<evidence type="ECO:0000256" key="5">
    <source>
        <dbReference type="ARBA" id="ARBA00022597"/>
    </source>
</evidence>
<keyword evidence="3" id="KW-0813">Transport</keyword>
<keyword evidence="4" id="KW-1003">Cell membrane</keyword>
<dbReference type="InterPro" id="IPR017871">
    <property type="entry name" value="ABC_transporter-like_CS"/>
</dbReference>
<evidence type="ECO:0000313" key="15">
    <source>
        <dbReference type="Proteomes" id="UP000095463"/>
    </source>
</evidence>
<feature type="transmembrane region" description="Helical" evidence="11">
    <location>
        <begin position="50"/>
        <end position="70"/>
    </location>
</feature>
<evidence type="ECO:0000256" key="10">
    <source>
        <dbReference type="ARBA" id="ARBA00023136"/>
    </source>
</evidence>
<dbReference type="GO" id="GO:0016887">
    <property type="term" value="F:ATP hydrolysis activity"/>
    <property type="evidence" value="ECO:0007669"/>
    <property type="project" value="InterPro"/>
</dbReference>
<feature type="transmembrane region" description="Helical" evidence="11">
    <location>
        <begin position="20"/>
        <end position="38"/>
    </location>
</feature>
<evidence type="ECO:0000256" key="7">
    <source>
        <dbReference type="ARBA" id="ARBA00022741"/>
    </source>
</evidence>
<dbReference type="GO" id="GO:0015421">
    <property type="term" value="F:ABC-type oligopeptide transporter activity"/>
    <property type="evidence" value="ECO:0007669"/>
    <property type="project" value="TreeGrafter"/>
</dbReference>
<dbReference type="InterPro" id="IPR003593">
    <property type="entry name" value="AAA+_ATPase"/>
</dbReference>
<dbReference type="Pfam" id="PF00664">
    <property type="entry name" value="ABC_membrane"/>
    <property type="match status" value="1"/>
</dbReference>
<reference evidence="14 15" key="1">
    <citation type="journal article" date="2015" name="Genome Announc.">
        <title>Genome Assemblies of Three Soil-Associated Devosia species: D. insulae, D. limi, and D. soli.</title>
        <authorList>
            <person name="Hassan Y.I."/>
            <person name="Lepp D."/>
            <person name="Zhou T."/>
        </authorList>
    </citation>
    <scope>NUCLEOTIDE SEQUENCE [LARGE SCALE GENOMIC DNA]</scope>
    <source>
        <strain evidence="14 15">DS-56</strain>
    </source>
</reference>
<evidence type="ECO:0000313" key="14">
    <source>
        <dbReference type="EMBL" id="OEO33017.1"/>
    </source>
</evidence>
<keyword evidence="10 11" id="KW-0472">Membrane</keyword>
<evidence type="ECO:0000259" key="13">
    <source>
        <dbReference type="PROSITE" id="PS50929"/>
    </source>
</evidence>
<proteinExistence type="inferred from homology"/>
<dbReference type="PANTHER" id="PTHR43394">
    <property type="entry name" value="ATP-DEPENDENT PERMEASE MDL1, MITOCHONDRIAL"/>
    <property type="match status" value="1"/>
</dbReference>
<dbReference type="EMBL" id="LAJE02000043">
    <property type="protein sequence ID" value="OEO33017.1"/>
    <property type="molecule type" value="Genomic_DNA"/>
</dbReference>
<evidence type="ECO:0000256" key="4">
    <source>
        <dbReference type="ARBA" id="ARBA00022475"/>
    </source>
</evidence>
<dbReference type="GO" id="GO:0005524">
    <property type="term" value="F:ATP binding"/>
    <property type="evidence" value="ECO:0007669"/>
    <property type="project" value="UniProtKB-KW"/>
</dbReference>